<proteinExistence type="predicted"/>
<reference evidence="1 2" key="1">
    <citation type="journal article" date="2018" name="Genome Biol. Evol.">
        <title>Multiple Roots of Fruiting Body Formation in Amoebozoa.</title>
        <authorList>
            <person name="Hillmann F."/>
            <person name="Forbes G."/>
            <person name="Novohradska S."/>
            <person name="Ferling I."/>
            <person name="Riege K."/>
            <person name="Groth M."/>
            <person name="Westermann M."/>
            <person name="Marz M."/>
            <person name="Spaller T."/>
            <person name="Winckler T."/>
            <person name="Schaap P."/>
            <person name="Glockner G."/>
        </authorList>
    </citation>
    <scope>NUCLEOTIDE SEQUENCE [LARGE SCALE GENOMIC DNA]</scope>
    <source>
        <strain evidence="1 2">Jena</strain>
    </source>
</reference>
<accession>A0A2P6NM68</accession>
<comment type="caution">
    <text evidence="1">The sequence shown here is derived from an EMBL/GenBank/DDBJ whole genome shotgun (WGS) entry which is preliminary data.</text>
</comment>
<dbReference type="InParanoid" id="A0A2P6NM68"/>
<gene>
    <name evidence="1" type="ORF">PROFUN_07250</name>
</gene>
<name>A0A2P6NM68_9EUKA</name>
<dbReference type="EMBL" id="MDYQ01000051">
    <property type="protein sequence ID" value="PRP85066.1"/>
    <property type="molecule type" value="Genomic_DNA"/>
</dbReference>
<protein>
    <submittedName>
        <fullName evidence="1">Uncharacterized protein</fullName>
    </submittedName>
</protein>
<sequence length="244" mass="28215">MRKPDTTKPTHKRQKRSSDDLIPPLEALSVSQIGLYQSMDSYLVAVDGDLTKRLPFPRLRWEGHTQSDCIIKIHFFESSLVRQGDNLTRKAVGTIHKDAFCLVKERQFIGRRIQPLIVDMRAAAATAPAPRLTRLMVTIFQRGTLLAAGFSMEFFLFPTREVMLQKRTQDYRERLQKGAKTGREAILDRKRMELEDVKKTFFSTLTEDEKKVFAKEYSEWIARGKEKAMAQRQNMVNKMQSVTT</sequence>
<evidence type="ECO:0000313" key="1">
    <source>
        <dbReference type="EMBL" id="PRP85066.1"/>
    </source>
</evidence>
<keyword evidence="2" id="KW-1185">Reference proteome</keyword>
<dbReference type="Proteomes" id="UP000241769">
    <property type="component" value="Unassembled WGS sequence"/>
</dbReference>
<dbReference type="AlphaFoldDB" id="A0A2P6NM68"/>
<organism evidence="1 2">
    <name type="scientific">Planoprotostelium fungivorum</name>
    <dbReference type="NCBI Taxonomy" id="1890364"/>
    <lineage>
        <taxon>Eukaryota</taxon>
        <taxon>Amoebozoa</taxon>
        <taxon>Evosea</taxon>
        <taxon>Variosea</taxon>
        <taxon>Cavosteliida</taxon>
        <taxon>Cavosteliaceae</taxon>
        <taxon>Planoprotostelium</taxon>
    </lineage>
</organism>
<evidence type="ECO:0000313" key="2">
    <source>
        <dbReference type="Proteomes" id="UP000241769"/>
    </source>
</evidence>